<feature type="transmembrane region" description="Helical" evidence="1">
    <location>
        <begin position="49"/>
        <end position="68"/>
    </location>
</feature>
<proteinExistence type="predicted"/>
<accession>A0A7W7S1S3</accession>
<sequence length="180" mass="18395">MITRARVSGCFGSPVVAGAVLLLSAIAGAALTGSLLGLLGSALQPAMRALLAVVAVSAVAVGVVVRPVPWQLDRETAPGWLLYQDWRTAAYNGLALGLGFTTRIGFWLFYLVPLTAFVVADPVLGAIGYAVFAVSRVGVSVLLAAADIWIGGGITRVRPATDLLAVAALGALCSVLVPLL</sequence>
<keyword evidence="1" id="KW-0472">Membrane</keyword>
<reference evidence="2 3" key="1">
    <citation type="submission" date="2020-08" db="EMBL/GenBank/DDBJ databases">
        <title>Sequencing the genomes of 1000 actinobacteria strains.</title>
        <authorList>
            <person name="Klenk H.-P."/>
        </authorList>
    </citation>
    <scope>NUCLEOTIDE SEQUENCE [LARGE SCALE GENOMIC DNA]</scope>
    <source>
        <strain evidence="2 3">DSM 43023</strain>
    </source>
</reference>
<dbReference type="Proteomes" id="UP000534286">
    <property type="component" value="Unassembled WGS sequence"/>
</dbReference>
<evidence type="ECO:0000313" key="3">
    <source>
        <dbReference type="Proteomes" id="UP000534286"/>
    </source>
</evidence>
<protein>
    <submittedName>
        <fullName evidence="2">Uncharacterized protein</fullName>
    </submittedName>
</protein>
<name>A0A7W7S1S3_9ACTN</name>
<evidence type="ECO:0000313" key="2">
    <source>
        <dbReference type="EMBL" id="MBB4941351.1"/>
    </source>
</evidence>
<dbReference type="EMBL" id="JACHJU010000002">
    <property type="protein sequence ID" value="MBB4941351.1"/>
    <property type="molecule type" value="Genomic_DNA"/>
</dbReference>
<organism evidence="2 3">
    <name type="scientific">Streptosporangium album</name>
    <dbReference type="NCBI Taxonomy" id="47479"/>
    <lineage>
        <taxon>Bacteria</taxon>
        <taxon>Bacillati</taxon>
        <taxon>Actinomycetota</taxon>
        <taxon>Actinomycetes</taxon>
        <taxon>Streptosporangiales</taxon>
        <taxon>Streptosporangiaceae</taxon>
        <taxon>Streptosporangium</taxon>
    </lineage>
</organism>
<feature type="transmembrane region" description="Helical" evidence="1">
    <location>
        <begin position="20"/>
        <end position="43"/>
    </location>
</feature>
<feature type="transmembrane region" description="Helical" evidence="1">
    <location>
        <begin position="124"/>
        <end position="150"/>
    </location>
</feature>
<evidence type="ECO:0000256" key="1">
    <source>
        <dbReference type="SAM" id="Phobius"/>
    </source>
</evidence>
<feature type="transmembrane region" description="Helical" evidence="1">
    <location>
        <begin position="89"/>
        <end position="112"/>
    </location>
</feature>
<keyword evidence="3" id="KW-1185">Reference proteome</keyword>
<dbReference type="RefSeq" id="WP_184757453.1">
    <property type="nucleotide sequence ID" value="NZ_BAABEK010000032.1"/>
</dbReference>
<gene>
    <name evidence="2" type="ORF">FHR32_005728</name>
</gene>
<keyword evidence="1" id="KW-1133">Transmembrane helix</keyword>
<dbReference type="AlphaFoldDB" id="A0A7W7S1S3"/>
<comment type="caution">
    <text evidence="2">The sequence shown here is derived from an EMBL/GenBank/DDBJ whole genome shotgun (WGS) entry which is preliminary data.</text>
</comment>
<keyword evidence="1" id="KW-0812">Transmembrane</keyword>